<dbReference type="InterPro" id="IPR054331">
    <property type="entry name" value="LiaF_TM"/>
</dbReference>
<feature type="transmembrane region" description="Helical" evidence="1">
    <location>
        <begin position="31"/>
        <end position="52"/>
    </location>
</feature>
<gene>
    <name evidence="3" type="ORF">Ctaglu_23500</name>
</gene>
<feature type="transmembrane region" description="Helical" evidence="1">
    <location>
        <begin position="88"/>
        <end position="106"/>
    </location>
</feature>
<feature type="domain" description="LiaF transmembrane" evidence="2">
    <location>
        <begin position="7"/>
        <end position="83"/>
    </location>
</feature>
<dbReference type="Pfam" id="PF22570">
    <property type="entry name" value="LiaF-TM"/>
    <property type="match status" value="1"/>
</dbReference>
<dbReference type="Proteomes" id="UP000287872">
    <property type="component" value="Unassembled WGS sequence"/>
</dbReference>
<evidence type="ECO:0000313" key="3">
    <source>
        <dbReference type="EMBL" id="GCD10727.1"/>
    </source>
</evidence>
<keyword evidence="1" id="KW-1133">Transmembrane helix</keyword>
<dbReference type="RefSeq" id="WP_125001848.1">
    <property type="nucleotide sequence ID" value="NZ_BHYK01000011.1"/>
</dbReference>
<accession>A0A401UMG1</accession>
<evidence type="ECO:0000259" key="2">
    <source>
        <dbReference type="Pfam" id="PF22570"/>
    </source>
</evidence>
<evidence type="ECO:0000256" key="1">
    <source>
        <dbReference type="SAM" id="Phobius"/>
    </source>
</evidence>
<protein>
    <recommendedName>
        <fullName evidence="2">LiaF transmembrane domain-containing protein</fullName>
    </recommendedName>
</protein>
<keyword evidence="4" id="KW-1185">Reference proteome</keyword>
<dbReference type="EMBL" id="BHYK01000011">
    <property type="protein sequence ID" value="GCD10727.1"/>
    <property type="molecule type" value="Genomic_DNA"/>
</dbReference>
<feature type="transmembrane region" description="Helical" evidence="1">
    <location>
        <begin position="59"/>
        <end position="76"/>
    </location>
</feature>
<evidence type="ECO:0000313" key="4">
    <source>
        <dbReference type="Proteomes" id="UP000287872"/>
    </source>
</evidence>
<organism evidence="3 4">
    <name type="scientific">Clostridium tagluense</name>
    <dbReference type="NCBI Taxonomy" id="360422"/>
    <lineage>
        <taxon>Bacteria</taxon>
        <taxon>Bacillati</taxon>
        <taxon>Bacillota</taxon>
        <taxon>Clostridia</taxon>
        <taxon>Eubacteriales</taxon>
        <taxon>Clostridiaceae</taxon>
        <taxon>Clostridium</taxon>
    </lineage>
</organism>
<feature type="transmembrane region" description="Helical" evidence="1">
    <location>
        <begin position="113"/>
        <end position="133"/>
    </location>
</feature>
<feature type="transmembrane region" description="Helical" evidence="1">
    <location>
        <begin position="139"/>
        <end position="159"/>
    </location>
</feature>
<name>A0A401UMG1_9CLOT</name>
<keyword evidence="1" id="KW-0812">Transmembrane</keyword>
<sequence length="164" mass="18807">MKKHKALFGILLILLGSVLLADQICDIDFFSFSNFWPLFILIPGILLEISFFSLKKEPAILVLAGILTTTGLLFVFETSTNWKYSTETWPIYTLGLAIGLFQYYLFSKKNNTLLFFIFLLAFISVFSFAVNFLGNNYTWLTYGLLFPCTIIVLGIYVFLKNIFK</sequence>
<comment type="caution">
    <text evidence="3">The sequence shown here is derived from an EMBL/GenBank/DDBJ whole genome shotgun (WGS) entry which is preliminary data.</text>
</comment>
<dbReference type="OrthoDB" id="49365at2"/>
<keyword evidence="1" id="KW-0472">Membrane</keyword>
<proteinExistence type="predicted"/>
<reference evidence="3 4" key="1">
    <citation type="submission" date="2018-11" db="EMBL/GenBank/DDBJ databases">
        <title>Genome sequencing and assembly of Clostridium tagluense strain A121.</title>
        <authorList>
            <person name="Murakami T."/>
            <person name="Segawa T."/>
            <person name="Shcherbakova V.A."/>
            <person name="Mori H."/>
            <person name="Yoshimura Y."/>
        </authorList>
    </citation>
    <scope>NUCLEOTIDE SEQUENCE [LARGE SCALE GENOMIC DNA]</scope>
    <source>
        <strain evidence="3 4">A121</strain>
    </source>
</reference>
<dbReference type="AlphaFoldDB" id="A0A401UMG1"/>